<keyword evidence="4" id="KW-0067">ATP-binding</keyword>
<keyword evidence="8" id="KW-0030">Aminoacyl-tRNA synthetase</keyword>
<protein>
    <recommendedName>
        <fullName evidence="1">arginine--tRNA ligase</fullName>
        <ecNumber evidence="1">6.1.1.19</ecNumber>
    </recommendedName>
</protein>
<keyword evidence="3" id="KW-0547">Nucleotide-binding</keyword>
<evidence type="ECO:0000256" key="4">
    <source>
        <dbReference type="ARBA" id="ARBA00022840"/>
    </source>
</evidence>
<reference evidence="8 9" key="1">
    <citation type="submission" date="2019-06" db="EMBL/GenBank/DDBJ databases">
        <title>Sequencing the genomes of 1000 actinobacteria strains.</title>
        <authorList>
            <person name="Klenk H.-P."/>
        </authorList>
    </citation>
    <scope>NUCLEOTIDE SEQUENCE [LARGE SCALE GENOMIC DNA]</scope>
    <source>
        <strain evidence="8 9">DSM 102200</strain>
    </source>
</reference>
<dbReference type="EMBL" id="VFOZ01000001">
    <property type="protein sequence ID" value="TQL98627.1"/>
    <property type="molecule type" value="Genomic_DNA"/>
</dbReference>
<dbReference type="Pfam" id="PF05746">
    <property type="entry name" value="DALR_1"/>
    <property type="match status" value="1"/>
</dbReference>
<evidence type="ECO:0000256" key="2">
    <source>
        <dbReference type="ARBA" id="ARBA00022598"/>
    </source>
</evidence>
<dbReference type="SUPFAM" id="SSF55190">
    <property type="entry name" value="Arginyl-tRNA synthetase (ArgRS), N-terminal 'additional' domain"/>
    <property type="match status" value="1"/>
</dbReference>
<dbReference type="GO" id="GO:0005737">
    <property type="term" value="C:cytoplasm"/>
    <property type="evidence" value="ECO:0007669"/>
    <property type="project" value="InterPro"/>
</dbReference>
<accession>A0A543CNW0</accession>
<dbReference type="Gene3D" id="1.10.730.10">
    <property type="entry name" value="Isoleucyl-tRNA Synthetase, Domain 1"/>
    <property type="match status" value="1"/>
</dbReference>
<evidence type="ECO:0000313" key="9">
    <source>
        <dbReference type="Proteomes" id="UP000316096"/>
    </source>
</evidence>
<comment type="caution">
    <text evidence="8">The sequence shown here is derived from an EMBL/GenBank/DDBJ whole genome shotgun (WGS) entry which is preliminary data.</text>
</comment>
<dbReference type="InterPro" id="IPR008909">
    <property type="entry name" value="DALR_anticod-bd"/>
</dbReference>
<dbReference type="SMART" id="SM00836">
    <property type="entry name" value="DALR_1"/>
    <property type="match status" value="1"/>
</dbReference>
<evidence type="ECO:0000256" key="5">
    <source>
        <dbReference type="ARBA" id="ARBA00049339"/>
    </source>
</evidence>
<dbReference type="OrthoDB" id="9803211at2"/>
<dbReference type="AlphaFoldDB" id="A0A543CNW0"/>
<dbReference type="Proteomes" id="UP000316096">
    <property type="component" value="Unassembled WGS sequence"/>
</dbReference>
<name>A0A543CNW0_9ACTN</name>
<dbReference type="SUPFAM" id="SSF47323">
    <property type="entry name" value="Anticodon-binding domain of a subclass of class I aminoacyl-tRNA synthetases"/>
    <property type="match status" value="1"/>
</dbReference>
<feature type="domain" description="Arginyl tRNA synthetase N-terminal" evidence="7">
    <location>
        <begin position="12"/>
        <end position="97"/>
    </location>
</feature>
<dbReference type="GO" id="GO:0005524">
    <property type="term" value="F:ATP binding"/>
    <property type="evidence" value="ECO:0007669"/>
    <property type="project" value="UniProtKB-KW"/>
</dbReference>
<dbReference type="PANTHER" id="PTHR11956">
    <property type="entry name" value="ARGINYL-TRNA SYNTHETASE"/>
    <property type="match status" value="1"/>
</dbReference>
<feature type="domain" description="DALR anticodon binding" evidence="6">
    <location>
        <begin position="136"/>
        <end position="253"/>
    </location>
</feature>
<evidence type="ECO:0000259" key="7">
    <source>
        <dbReference type="SMART" id="SM01016"/>
    </source>
</evidence>
<comment type="catalytic activity">
    <reaction evidence="5">
        <text>tRNA(Arg) + L-arginine + ATP = L-arginyl-tRNA(Arg) + AMP + diphosphate</text>
        <dbReference type="Rhea" id="RHEA:20301"/>
        <dbReference type="Rhea" id="RHEA-COMP:9658"/>
        <dbReference type="Rhea" id="RHEA-COMP:9673"/>
        <dbReference type="ChEBI" id="CHEBI:30616"/>
        <dbReference type="ChEBI" id="CHEBI:32682"/>
        <dbReference type="ChEBI" id="CHEBI:33019"/>
        <dbReference type="ChEBI" id="CHEBI:78442"/>
        <dbReference type="ChEBI" id="CHEBI:78513"/>
        <dbReference type="ChEBI" id="CHEBI:456215"/>
        <dbReference type="EC" id="6.1.1.19"/>
    </reaction>
</comment>
<dbReference type="InterPro" id="IPR005148">
    <property type="entry name" value="Arg-tRNA-synth_N"/>
</dbReference>
<dbReference type="SMART" id="SM01016">
    <property type="entry name" value="Arg_tRNA_synt_N"/>
    <property type="match status" value="1"/>
</dbReference>
<dbReference type="RefSeq" id="WP_141957201.1">
    <property type="nucleotide sequence ID" value="NZ_VFOZ01000001.1"/>
</dbReference>
<dbReference type="InterPro" id="IPR001278">
    <property type="entry name" value="Arg-tRNA-ligase"/>
</dbReference>
<dbReference type="EC" id="6.1.1.19" evidence="1"/>
<keyword evidence="9" id="KW-1185">Reference proteome</keyword>
<dbReference type="InterPro" id="IPR036695">
    <property type="entry name" value="Arg-tRNA-synth_N_sf"/>
</dbReference>
<dbReference type="GO" id="GO:0006420">
    <property type="term" value="P:arginyl-tRNA aminoacylation"/>
    <property type="evidence" value="ECO:0007669"/>
    <property type="project" value="InterPro"/>
</dbReference>
<dbReference type="InterPro" id="IPR009080">
    <property type="entry name" value="tRNAsynth_Ia_anticodon-bd"/>
</dbReference>
<evidence type="ECO:0000256" key="1">
    <source>
        <dbReference type="ARBA" id="ARBA00012837"/>
    </source>
</evidence>
<organism evidence="8 9">
    <name type="scientific">Actinoallomurus bryophytorum</name>
    <dbReference type="NCBI Taxonomy" id="1490222"/>
    <lineage>
        <taxon>Bacteria</taxon>
        <taxon>Bacillati</taxon>
        <taxon>Actinomycetota</taxon>
        <taxon>Actinomycetes</taxon>
        <taxon>Streptosporangiales</taxon>
        <taxon>Thermomonosporaceae</taxon>
        <taxon>Actinoallomurus</taxon>
    </lineage>
</organism>
<evidence type="ECO:0000256" key="3">
    <source>
        <dbReference type="ARBA" id="ARBA00022741"/>
    </source>
</evidence>
<sequence>MTPGSLAHVTPGELSSAVIAAVRDAVADGEFAVPVPDRVPIEATAAGDYATPLPLRLAGVAGRPASDVAATLARRVMKRPGVRTARVTGPGFLTITTDAPLIARIDETYGLTAVPYDGKPAWPTRPLTFDNPGFRVRFAYARASGVRRHAADLGIDEAGEKTVGRLEDPRERLLLRRLADFPGRAEQAARQRTLRPFIRHLEQIADAYHDVHEQCPALPRGDECAGELHTARLGLARAVRIVLGNGLRMLGEMPDDRL</sequence>
<dbReference type="PANTHER" id="PTHR11956:SF5">
    <property type="entry name" value="ARGININE--TRNA LIGASE, CYTOPLASMIC"/>
    <property type="match status" value="1"/>
</dbReference>
<keyword evidence="2" id="KW-0436">Ligase</keyword>
<gene>
    <name evidence="8" type="ORF">FB559_4255</name>
</gene>
<evidence type="ECO:0000259" key="6">
    <source>
        <dbReference type="SMART" id="SM00836"/>
    </source>
</evidence>
<dbReference type="Pfam" id="PF03485">
    <property type="entry name" value="Arg_tRNA_synt_N"/>
    <property type="match status" value="1"/>
</dbReference>
<dbReference type="GO" id="GO:0004814">
    <property type="term" value="F:arginine-tRNA ligase activity"/>
    <property type="evidence" value="ECO:0007669"/>
    <property type="project" value="UniProtKB-EC"/>
</dbReference>
<dbReference type="Gene3D" id="3.30.1360.70">
    <property type="entry name" value="Arginyl tRNA synthetase N-terminal domain"/>
    <property type="match status" value="1"/>
</dbReference>
<proteinExistence type="predicted"/>
<evidence type="ECO:0000313" key="8">
    <source>
        <dbReference type="EMBL" id="TQL98627.1"/>
    </source>
</evidence>